<dbReference type="OrthoDB" id="9802264at2"/>
<dbReference type="EMBL" id="LT670817">
    <property type="protein sequence ID" value="SHH74694.1"/>
    <property type="molecule type" value="Genomic_DNA"/>
</dbReference>
<dbReference type="GO" id="GO:0016887">
    <property type="term" value="F:ATP hydrolysis activity"/>
    <property type="evidence" value="ECO:0007669"/>
    <property type="project" value="InterPro"/>
</dbReference>
<dbReference type="SMART" id="SM00382">
    <property type="entry name" value="AAA"/>
    <property type="match status" value="1"/>
</dbReference>
<evidence type="ECO:0000256" key="4">
    <source>
        <dbReference type="ARBA" id="ARBA00022840"/>
    </source>
</evidence>
<dbReference type="GO" id="GO:0022857">
    <property type="term" value="F:transmembrane transporter activity"/>
    <property type="evidence" value="ECO:0007669"/>
    <property type="project" value="InterPro"/>
</dbReference>
<dbReference type="PANTHER" id="PTHR42781">
    <property type="entry name" value="SPERMIDINE/PUTRESCINE IMPORT ATP-BINDING PROTEIN POTA"/>
    <property type="match status" value="1"/>
</dbReference>
<keyword evidence="4 7" id="KW-0067">ATP-binding</keyword>
<dbReference type="InterPro" id="IPR050093">
    <property type="entry name" value="ABC_SmlMolc_Importer"/>
</dbReference>
<protein>
    <submittedName>
        <fullName evidence="7">Putative spermidine/putrescine transport system ATP-binding protein</fullName>
    </submittedName>
</protein>
<comment type="similarity">
    <text evidence="1">Belongs to the ABC transporter superfamily.</text>
</comment>
<dbReference type="SUPFAM" id="SSF50331">
    <property type="entry name" value="MOP-like"/>
    <property type="match status" value="1"/>
</dbReference>
<evidence type="ECO:0000256" key="5">
    <source>
        <dbReference type="ARBA" id="ARBA00024722"/>
    </source>
</evidence>
<evidence type="ECO:0000313" key="8">
    <source>
        <dbReference type="Proteomes" id="UP000189796"/>
    </source>
</evidence>
<dbReference type="PANTHER" id="PTHR42781:SF4">
    <property type="entry name" value="SPERMIDINE_PUTRESCINE IMPORT ATP-BINDING PROTEIN POTA"/>
    <property type="match status" value="1"/>
</dbReference>
<dbReference type="InterPro" id="IPR003439">
    <property type="entry name" value="ABC_transporter-like_ATP-bd"/>
</dbReference>
<keyword evidence="3" id="KW-0547">Nucleotide-binding</keyword>
<dbReference type="InterPro" id="IPR027417">
    <property type="entry name" value="P-loop_NTPase"/>
</dbReference>
<comment type="function">
    <text evidence="5">Involved in beta-(1--&gt;2)glucan export. Transmembrane domains (TMD) form a pore in the inner membrane and the ATP-binding domain (NBD) is responsible for energy generation.</text>
</comment>
<organism evidence="7 8">
    <name type="scientific">Bradyrhizobium erythrophlei</name>
    <dbReference type="NCBI Taxonomy" id="1437360"/>
    <lineage>
        <taxon>Bacteria</taxon>
        <taxon>Pseudomonadati</taxon>
        <taxon>Pseudomonadota</taxon>
        <taxon>Alphaproteobacteria</taxon>
        <taxon>Hyphomicrobiales</taxon>
        <taxon>Nitrobacteraceae</taxon>
        <taxon>Bradyrhizobium</taxon>
    </lineage>
</organism>
<dbReference type="InterPro" id="IPR017871">
    <property type="entry name" value="ABC_transporter-like_CS"/>
</dbReference>
<dbReference type="FunFam" id="3.40.50.300:FF:000425">
    <property type="entry name" value="Probable ABC transporter, ATP-binding subunit"/>
    <property type="match status" value="1"/>
</dbReference>
<keyword evidence="2" id="KW-0813">Transport</keyword>
<dbReference type="GO" id="GO:0015697">
    <property type="term" value="P:quaternary ammonium group transport"/>
    <property type="evidence" value="ECO:0007669"/>
    <property type="project" value="UniProtKB-ARBA"/>
</dbReference>
<accession>A0A1M5VHZ3</accession>
<gene>
    <name evidence="7" type="ORF">SAMN05443248_5972</name>
</gene>
<dbReference type="InterPro" id="IPR008995">
    <property type="entry name" value="Mo/tungstate-bd_C_term_dom"/>
</dbReference>
<dbReference type="GO" id="GO:0043190">
    <property type="term" value="C:ATP-binding cassette (ABC) transporter complex"/>
    <property type="evidence" value="ECO:0007669"/>
    <property type="project" value="InterPro"/>
</dbReference>
<dbReference type="SUPFAM" id="SSF52540">
    <property type="entry name" value="P-loop containing nucleoside triphosphate hydrolases"/>
    <property type="match status" value="1"/>
</dbReference>
<feature type="domain" description="ABC transporter" evidence="6">
    <location>
        <begin position="20"/>
        <end position="250"/>
    </location>
</feature>
<dbReference type="PROSITE" id="PS50893">
    <property type="entry name" value="ABC_TRANSPORTER_2"/>
    <property type="match status" value="1"/>
</dbReference>
<evidence type="ECO:0000256" key="3">
    <source>
        <dbReference type="ARBA" id="ARBA00022741"/>
    </source>
</evidence>
<sequence length="375" mass="40741">MSGAARGAPPTHDATTVAELELVDVGRFFDGVVAIERCNLAINRGEIVALLGPSGCGKSTLLNLIAGFEVPDTGTIRLRGRVLNGVPPHRRNTAMVFQHYALFPHLTVARNIAYGIEARGLDPATRVARVNDMLALLKLDGLGERYPSQLSGGQRQRVAIARALAVQPDVLLLDEAFSALDRNLREDMQVELSLLLRRLKVTTILVTHDQREAFSLADRIAVMQGGRIAQIDTPRMMYERPSDSYVMRFLGSINTMNATLQTAPGGKPRLRLGDGLEFDAPELPRGIDQPGDVLVYIRAEDISIGERPSAVHIGRPATVALSTFLGAQERIVLTCGGQQIVVDRPVNGRGQIEATAGRPVYVEFDPACCRLARVD</sequence>
<dbReference type="RefSeq" id="WP_079604451.1">
    <property type="nucleotide sequence ID" value="NZ_LT670817.1"/>
</dbReference>
<evidence type="ECO:0000256" key="1">
    <source>
        <dbReference type="ARBA" id="ARBA00005417"/>
    </source>
</evidence>
<dbReference type="InterPro" id="IPR003593">
    <property type="entry name" value="AAA+_ATPase"/>
</dbReference>
<dbReference type="GO" id="GO:0005524">
    <property type="term" value="F:ATP binding"/>
    <property type="evidence" value="ECO:0007669"/>
    <property type="project" value="UniProtKB-KW"/>
</dbReference>
<dbReference type="Pfam" id="PF00005">
    <property type="entry name" value="ABC_tran"/>
    <property type="match status" value="1"/>
</dbReference>
<proteinExistence type="inferred from homology"/>
<evidence type="ECO:0000256" key="2">
    <source>
        <dbReference type="ARBA" id="ARBA00022448"/>
    </source>
</evidence>
<dbReference type="AlphaFoldDB" id="A0A1M5VHZ3"/>
<evidence type="ECO:0000313" key="7">
    <source>
        <dbReference type="EMBL" id="SHH74694.1"/>
    </source>
</evidence>
<dbReference type="Gene3D" id="3.40.50.300">
    <property type="entry name" value="P-loop containing nucleotide triphosphate hydrolases"/>
    <property type="match status" value="1"/>
</dbReference>
<dbReference type="PROSITE" id="PS00211">
    <property type="entry name" value="ABC_TRANSPORTER_1"/>
    <property type="match status" value="1"/>
</dbReference>
<reference evidence="7 8" key="1">
    <citation type="submission" date="2016-11" db="EMBL/GenBank/DDBJ databases">
        <authorList>
            <person name="Jaros S."/>
            <person name="Januszkiewicz K."/>
            <person name="Wedrychowicz H."/>
        </authorList>
    </citation>
    <scope>NUCLEOTIDE SEQUENCE [LARGE SCALE GENOMIC DNA]</scope>
    <source>
        <strain evidence="7 8">GAS138</strain>
    </source>
</reference>
<dbReference type="InterPro" id="IPR013611">
    <property type="entry name" value="Transp-assoc_OB_typ2"/>
</dbReference>
<dbReference type="Proteomes" id="UP000189796">
    <property type="component" value="Chromosome I"/>
</dbReference>
<name>A0A1M5VHZ3_9BRAD</name>
<evidence type="ECO:0000259" key="6">
    <source>
        <dbReference type="PROSITE" id="PS50893"/>
    </source>
</evidence>
<dbReference type="Pfam" id="PF08402">
    <property type="entry name" value="TOBE_2"/>
    <property type="match status" value="1"/>
</dbReference>